<dbReference type="CDD" id="cd01949">
    <property type="entry name" value="GGDEF"/>
    <property type="match status" value="1"/>
</dbReference>
<reference evidence="11 12" key="1">
    <citation type="submission" date="2024-04" db="EMBL/GenBank/DDBJ databases">
        <title>Aurantiacibacter sp. DGU6 16S ribosomal RNA gene Genome sequencing and assembly.</title>
        <authorList>
            <person name="Park S."/>
        </authorList>
    </citation>
    <scope>NUCLEOTIDE SEQUENCE [LARGE SCALE GENOMIC DNA]</scope>
    <source>
        <strain evidence="11 12">DGU6</strain>
    </source>
</reference>
<feature type="transmembrane region" description="Helical" evidence="8">
    <location>
        <begin position="111"/>
        <end position="131"/>
    </location>
</feature>
<dbReference type="Proteomes" id="UP001497045">
    <property type="component" value="Unassembled WGS sequence"/>
</dbReference>
<dbReference type="PANTHER" id="PTHR45138">
    <property type="entry name" value="REGULATORY COMPONENTS OF SENSORY TRANSDUCTION SYSTEM"/>
    <property type="match status" value="1"/>
</dbReference>
<evidence type="ECO:0000313" key="12">
    <source>
        <dbReference type="Proteomes" id="UP001497045"/>
    </source>
</evidence>
<feature type="transmembrane region" description="Helical" evidence="8">
    <location>
        <begin position="183"/>
        <end position="200"/>
    </location>
</feature>
<evidence type="ECO:0000256" key="4">
    <source>
        <dbReference type="ARBA" id="ARBA00022692"/>
    </source>
</evidence>
<dbReference type="InterPro" id="IPR007895">
    <property type="entry name" value="MASE1"/>
</dbReference>
<feature type="transmembrane region" description="Helical" evidence="8">
    <location>
        <begin position="259"/>
        <end position="280"/>
    </location>
</feature>
<feature type="transmembrane region" description="Helical" evidence="8">
    <location>
        <begin position="78"/>
        <end position="99"/>
    </location>
</feature>
<comment type="caution">
    <text evidence="11">The sequence shown here is derived from an EMBL/GenBank/DDBJ whole genome shotgun (WGS) entry which is preliminary data.</text>
</comment>
<dbReference type="Pfam" id="PF00990">
    <property type="entry name" value="GGDEF"/>
    <property type="match status" value="1"/>
</dbReference>
<feature type="domain" description="GGDEF" evidence="10">
    <location>
        <begin position="470"/>
        <end position="599"/>
    </location>
</feature>
<keyword evidence="4 8" id="KW-0812">Transmembrane</keyword>
<dbReference type="EMBL" id="JBBYHV010000001">
    <property type="protein sequence ID" value="MEL1250776.1"/>
    <property type="molecule type" value="Genomic_DNA"/>
</dbReference>
<feature type="transmembrane region" description="Helical" evidence="8">
    <location>
        <begin position="55"/>
        <end position="72"/>
    </location>
</feature>
<comment type="subcellular location">
    <subcellularLocation>
        <location evidence="1">Cell membrane</location>
        <topology evidence="1">Multi-pass membrane protein</topology>
    </subcellularLocation>
</comment>
<accession>A0ABU9IEE3</accession>
<dbReference type="SMART" id="SM00267">
    <property type="entry name" value="GGDEF"/>
    <property type="match status" value="1"/>
</dbReference>
<feature type="transmembrane region" description="Helical" evidence="8">
    <location>
        <begin position="30"/>
        <end position="48"/>
    </location>
</feature>
<dbReference type="SUPFAM" id="SSF55785">
    <property type="entry name" value="PYP-like sensor domain (PAS domain)"/>
    <property type="match status" value="1"/>
</dbReference>
<keyword evidence="12" id="KW-1185">Reference proteome</keyword>
<feature type="domain" description="PAC" evidence="9">
    <location>
        <begin position="372"/>
        <end position="424"/>
    </location>
</feature>
<keyword evidence="6 8" id="KW-0472">Membrane</keyword>
<dbReference type="InterPro" id="IPR029787">
    <property type="entry name" value="Nucleotide_cyclase"/>
</dbReference>
<evidence type="ECO:0000259" key="10">
    <source>
        <dbReference type="PROSITE" id="PS50887"/>
    </source>
</evidence>
<protein>
    <recommendedName>
        <fullName evidence="2">diguanylate cyclase</fullName>
        <ecNumber evidence="2">2.7.7.65</ecNumber>
    </recommendedName>
</protein>
<evidence type="ECO:0000256" key="1">
    <source>
        <dbReference type="ARBA" id="ARBA00004651"/>
    </source>
</evidence>
<dbReference type="InterPro" id="IPR000160">
    <property type="entry name" value="GGDEF_dom"/>
</dbReference>
<dbReference type="PROSITE" id="PS50887">
    <property type="entry name" value="GGDEF"/>
    <property type="match status" value="1"/>
</dbReference>
<keyword evidence="11" id="KW-0548">Nucleotidyltransferase</keyword>
<dbReference type="Gene3D" id="3.30.450.20">
    <property type="entry name" value="PAS domain"/>
    <property type="match status" value="1"/>
</dbReference>
<dbReference type="Pfam" id="PF05231">
    <property type="entry name" value="MASE1"/>
    <property type="match status" value="1"/>
</dbReference>
<proteinExistence type="predicted"/>
<dbReference type="EC" id="2.7.7.65" evidence="2"/>
<dbReference type="PROSITE" id="PS50113">
    <property type="entry name" value="PAC"/>
    <property type="match status" value="1"/>
</dbReference>
<keyword evidence="5 8" id="KW-1133">Transmembrane helix</keyword>
<dbReference type="InterPro" id="IPR000700">
    <property type="entry name" value="PAS-assoc_C"/>
</dbReference>
<evidence type="ECO:0000256" key="7">
    <source>
        <dbReference type="ARBA" id="ARBA00034247"/>
    </source>
</evidence>
<dbReference type="RefSeq" id="WP_341673564.1">
    <property type="nucleotide sequence ID" value="NZ_JBBYHV010000001.1"/>
</dbReference>
<dbReference type="InterPro" id="IPR050469">
    <property type="entry name" value="Diguanylate_Cyclase"/>
</dbReference>
<comment type="catalytic activity">
    <reaction evidence="7">
        <text>2 GTP = 3',3'-c-di-GMP + 2 diphosphate</text>
        <dbReference type="Rhea" id="RHEA:24898"/>
        <dbReference type="ChEBI" id="CHEBI:33019"/>
        <dbReference type="ChEBI" id="CHEBI:37565"/>
        <dbReference type="ChEBI" id="CHEBI:58805"/>
        <dbReference type="EC" id="2.7.7.65"/>
    </reaction>
</comment>
<evidence type="ECO:0000313" key="11">
    <source>
        <dbReference type="EMBL" id="MEL1250776.1"/>
    </source>
</evidence>
<keyword evidence="3" id="KW-1003">Cell membrane</keyword>
<keyword evidence="11" id="KW-0808">Transferase</keyword>
<feature type="transmembrane region" description="Helical" evidence="8">
    <location>
        <begin position="220"/>
        <end position="239"/>
    </location>
</feature>
<dbReference type="PANTHER" id="PTHR45138:SF9">
    <property type="entry name" value="DIGUANYLATE CYCLASE DGCM-RELATED"/>
    <property type="match status" value="1"/>
</dbReference>
<evidence type="ECO:0000256" key="8">
    <source>
        <dbReference type="SAM" id="Phobius"/>
    </source>
</evidence>
<organism evidence="11 12">
    <name type="scientific">Aurantiacibacter gilvus</name>
    <dbReference type="NCBI Taxonomy" id="3139141"/>
    <lineage>
        <taxon>Bacteria</taxon>
        <taxon>Pseudomonadati</taxon>
        <taxon>Pseudomonadota</taxon>
        <taxon>Alphaproteobacteria</taxon>
        <taxon>Sphingomonadales</taxon>
        <taxon>Erythrobacteraceae</taxon>
        <taxon>Aurantiacibacter</taxon>
    </lineage>
</organism>
<evidence type="ECO:0000256" key="5">
    <source>
        <dbReference type="ARBA" id="ARBA00022989"/>
    </source>
</evidence>
<evidence type="ECO:0000256" key="3">
    <source>
        <dbReference type="ARBA" id="ARBA00022475"/>
    </source>
</evidence>
<evidence type="ECO:0000256" key="6">
    <source>
        <dbReference type="ARBA" id="ARBA00023136"/>
    </source>
</evidence>
<gene>
    <name evidence="11" type="ORF">AAEO60_08845</name>
</gene>
<name>A0ABU9IEE3_9SPHN</name>
<evidence type="ECO:0000256" key="2">
    <source>
        <dbReference type="ARBA" id="ARBA00012528"/>
    </source>
</evidence>
<dbReference type="GO" id="GO:0052621">
    <property type="term" value="F:diguanylate cyclase activity"/>
    <property type="evidence" value="ECO:0007669"/>
    <property type="project" value="UniProtKB-EC"/>
</dbReference>
<sequence length="599" mass="64860">MRSIREPLLIGLVWAVLALASVALRDRFGAVLLLWAPAALAVAAFHALPRQRWPMLAAVLLPAQALAIWSTGSPVVPAIAYSVASLLQAVVVASIRIAVLGGRFNVPRGTWHVAGLFAAALAGGLVGAIVAWPFRAEQSFADISWWFLTNVLGILTLTPVFLRLRPLLRFGVNGRLLGFDRSFLMPLLACAALAAIVLHVQHVALMPLLVAAMVLTTVRLGTMASALVILAYALVATILSLGGQSPMPALDLPPAQATLVLQFWLLTMLATALPVAAMILKREELQDTLIERNLRMHESLVHFDLAEETAGIGRWRLDLVTGKQDWSHRMLELNGLPRSLAPDPGDLTGLLRDGGEQLFGPIAANRDARETYSFNYPIKPPDGPERILRMSVLNEFDDAGHRVAVFGVAMDVTEQIRREEALELARGRAVRLAAEAQKLANTDALTNLSNRRCTFGRLGNMVDVAGKRGGTLTAIIFDIDHFKRVNDLYGHQTGDEVLVRVAELARRQARAGDLVGRIGGEEFVWLLPALPDESAARLAERLRESVETGTENAALPAVTISIGIAHFRRGDTPESLLARADAALYDAKEGGRNRVNQAA</sequence>
<dbReference type="InterPro" id="IPR035965">
    <property type="entry name" value="PAS-like_dom_sf"/>
</dbReference>
<feature type="transmembrane region" description="Helical" evidence="8">
    <location>
        <begin position="143"/>
        <end position="162"/>
    </location>
</feature>
<dbReference type="SUPFAM" id="SSF55073">
    <property type="entry name" value="Nucleotide cyclase"/>
    <property type="match status" value="1"/>
</dbReference>
<dbReference type="NCBIfam" id="TIGR00254">
    <property type="entry name" value="GGDEF"/>
    <property type="match status" value="1"/>
</dbReference>
<dbReference type="Gene3D" id="3.30.70.270">
    <property type="match status" value="1"/>
</dbReference>
<evidence type="ECO:0000259" key="9">
    <source>
        <dbReference type="PROSITE" id="PS50113"/>
    </source>
</evidence>
<dbReference type="InterPro" id="IPR043128">
    <property type="entry name" value="Rev_trsase/Diguanyl_cyclase"/>
</dbReference>